<keyword evidence="4 7" id="KW-0560">Oxidoreductase</keyword>
<dbReference type="Proteomes" id="UP000315677">
    <property type="component" value="Unassembled WGS sequence"/>
</dbReference>
<dbReference type="CDD" id="cd11029">
    <property type="entry name" value="CYP107-like"/>
    <property type="match status" value="1"/>
</dbReference>
<evidence type="ECO:0000256" key="6">
    <source>
        <dbReference type="ARBA" id="ARBA00023033"/>
    </source>
</evidence>
<keyword evidence="9" id="KW-1185">Reference proteome</keyword>
<dbReference type="GO" id="GO:0004497">
    <property type="term" value="F:monooxygenase activity"/>
    <property type="evidence" value="ECO:0007669"/>
    <property type="project" value="UniProtKB-KW"/>
</dbReference>
<comment type="caution">
    <text evidence="8">The sequence shown here is derived from an EMBL/GenBank/DDBJ whole genome shotgun (WGS) entry which is preliminary data.</text>
</comment>
<dbReference type="EMBL" id="VFPA01000007">
    <property type="protein sequence ID" value="TQM02158.1"/>
    <property type="molecule type" value="Genomic_DNA"/>
</dbReference>
<dbReference type="Pfam" id="PF00067">
    <property type="entry name" value="p450"/>
    <property type="match status" value="1"/>
</dbReference>
<name>A0A543CZ37_9PSEU</name>
<dbReference type="PANTHER" id="PTHR46696:SF1">
    <property type="entry name" value="CYTOCHROME P450 YJIB-RELATED"/>
    <property type="match status" value="1"/>
</dbReference>
<dbReference type="GO" id="GO:0016705">
    <property type="term" value="F:oxidoreductase activity, acting on paired donors, with incorporation or reduction of molecular oxygen"/>
    <property type="evidence" value="ECO:0007669"/>
    <property type="project" value="InterPro"/>
</dbReference>
<dbReference type="PROSITE" id="PS00086">
    <property type="entry name" value="CYTOCHROME_P450"/>
    <property type="match status" value="1"/>
</dbReference>
<keyword evidence="2 7" id="KW-0349">Heme</keyword>
<dbReference type="PANTHER" id="PTHR46696">
    <property type="entry name" value="P450, PUTATIVE (EUROFUNG)-RELATED"/>
    <property type="match status" value="1"/>
</dbReference>
<dbReference type="GO" id="GO:0020037">
    <property type="term" value="F:heme binding"/>
    <property type="evidence" value="ECO:0007669"/>
    <property type="project" value="InterPro"/>
</dbReference>
<dbReference type="PRINTS" id="PR00359">
    <property type="entry name" value="BP450"/>
</dbReference>
<keyword evidence="3 7" id="KW-0479">Metal-binding</keyword>
<gene>
    <name evidence="8" type="ORF">FB558_8020</name>
</gene>
<dbReference type="Gene3D" id="1.10.630.10">
    <property type="entry name" value="Cytochrome P450"/>
    <property type="match status" value="1"/>
</dbReference>
<dbReference type="RefSeq" id="WP_142063790.1">
    <property type="nucleotide sequence ID" value="NZ_VFPA01000007.1"/>
</dbReference>
<evidence type="ECO:0000256" key="2">
    <source>
        <dbReference type="ARBA" id="ARBA00022617"/>
    </source>
</evidence>
<evidence type="ECO:0000256" key="7">
    <source>
        <dbReference type="RuleBase" id="RU000461"/>
    </source>
</evidence>
<dbReference type="FunFam" id="1.10.630.10:FF:000018">
    <property type="entry name" value="Cytochrome P450 monooxygenase"/>
    <property type="match status" value="1"/>
</dbReference>
<dbReference type="GO" id="GO:0005506">
    <property type="term" value="F:iron ion binding"/>
    <property type="evidence" value="ECO:0007669"/>
    <property type="project" value="InterPro"/>
</dbReference>
<dbReference type="InterPro" id="IPR002397">
    <property type="entry name" value="Cyt_P450_B"/>
</dbReference>
<evidence type="ECO:0000313" key="9">
    <source>
        <dbReference type="Proteomes" id="UP000315677"/>
    </source>
</evidence>
<keyword evidence="5 7" id="KW-0408">Iron</keyword>
<dbReference type="InterPro" id="IPR001128">
    <property type="entry name" value="Cyt_P450"/>
</dbReference>
<comment type="similarity">
    <text evidence="1 7">Belongs to the cytochrome P450 family.</text>
</comment>
<evidence type="ECO:0000256" key="4">
    <source>
        <dbReference type="ARBA" id="ARBA00023002"/>
    </source>
</evidence>
<protein>
    <submittedName>
        <fullName evidence="8">Cytochrome P450</fullName>
    </submittedName>
</protein>
<keyword evidence="6 7" id="KW-0503">Monooxygenase</keyword>
<dbReference type="AlphaFoldDB" id="A0A543CZ37"/>
<evidence type="ECO:0000256" key="1">
    <source>
        <dbReference type="ARBA" id="ARBA00010617"/>
    </source>
</evidence>
<proteinExistence type="inferred from homology"/>
<evidence type="ECO:0000256" key="3">
    <source>
        <dbReference type="ARBA" id="ARBA00022723"/>
    </source>
</evidence>
<evidence type="ECO:0000256" key="5">
    <source>
        <dbReference type="ARBA" id="ARBA00023004"/>
    </source>
</evidence>
<sequence>MTDVDLWNEQFRADPYPAYARLREETPVYRAAGGMGFDLWLITRQDAARAALTDPRLASHPRHAPQRLRDMGIFTAEAGPAGVNMLSADAPDHTRLRRLVSKAFTRRRIEALRPRVQEITDALADAMTHRNQQEDGAEVDLIAALAFPLPITVICELLGVPVADRDDFQAWSRAMIEIPLADDKLALRGQAQQSLHRYLDDLVTRKRSEIDRGTGADDQPDLVSALVVAADERDQLTDPELLGMIMLLLIAGHETTVNLIGNGMLALLRHPDQMKLLRAQPELLPSAVEELLRYDGPVERSTMRFATEDVEIGGVRIPAGSVVSVVLAAADRDPAHAPGADQLDITRADHGHLAFGHGIHYCLGAPLARLEGEVAIGTLLRRFPDLALACRPEELCWRGGPGVNLLNIIRGLEALPLRLGPAV</sequence>
<dbReference type="OrthoDB" id="5500002at2"/>
<accession>A0A543CZ37</accession>
<dbReference type="SUPFAM" id="SSF48264">
    <property type="entry name" value="Cytochrome P450"/>
    <property type="match status" value="1"/>
</dbReference>
<organism evidence="8 9">
    <name type="scientific">Pseudonocardia kunmingensis</name>
    <dbReference type="NCBI Taxonomy" id="630975"/>
    <lineage>
        <taxon>Bacteria</taxon>
        <taxon>Bacillati</taxon>
        <taxon>Actinomycetota</taxon>
        <taxon>Actinomycetes</taxon>
        <taxon>Pseudonocardiales</taxon>
        <taxon>Pseudonocardiaceae</taxon>
        <taxon>Pseudonocardia</taxon>
    </lineage>
</organism>
<dbReference type="InterPro" id="IPR036396">
    <property type="entry name" value="Cyt_P450_sf"/>
</dbReference>
<evidence type="ECO:0000313" key="8">
    <source>
        <dbReference type="EMBL" id="TQM02158.1"/>
    </source>
</evidence>
<reference evidence="8 9" key="1">
    <citation type="submission" date="2019-06" db="EMBL/GenBank/DDBJ databases">
        <title>Sequencing the genomes of 1000 actinobacteria strains.</title>
        <authorList>
            <person name="Klenk H.-P."/>
        </authorList>
    </citation>
    <scope>NUCLEOTIDE SEQUENCE [LARGE SCALE GENOMIC DNA]</scope>
    <source>
        <strain evidence="8 9">DSM 45301</strain>
    </source>
</reference>
<dbReference type="InterPro" id="IPR017972">
    <property type="entry name" value="Cyt_P450_CS"/>
</dbReference>